<reference evidence="2" key="1">
    <citation type="submission" date="2021-01" db="EMBL/GenBank/DDBJ databases">
        <authorList>
            <consortium name="Genoscope - CEA"/>
            <person name="William W."/>
        </authorList>
    </citation>
    <scope>NUCLEOTIDE SEQUENCE</scope>
</reference>
<dbReference type="OrthoDB" id="303625at2759"/>
<organism evidence="2 3">
    <name type="scientific">Paramecium sonneborni</name>
    <dbReference type="NCBI Taxonomy" id="65129"/>
    <lineage>
        <taxon>Eukaryota</taxon>
        <taxon>Sar</taxon>
        <taxon>Alveolata</taxon>
        <taxon>Ciliophora</taxon>
        <taxon>Intramacronucleata</taxon>
        <taxon>Oligohymenophorea</taxon>
        <taxon>Peniculida</taxon>
        <taxon>Parameciidae</taxon>
        <taxon>Paramecium</taxon>
    </lineage>
</organism>
<comment type="caution">
    <text evidence="2">The sequence shown here is derived from an EMBL/GenBank/DDBJ whole genome shotgun (WGS) entry which is preliminary data.</text>
</comment>
<protein>
    <submittedName>
        <fullName evidence="2">Uncharacterized protein</fullName>
    </submittedName>
</protein>
<sequence length="460" mass="54491">MDNIAITNILKNYGFKASEPQYKTINYSIVPKYQTLEDHVEKPQLEILQQLNEEKKCRELVEVHGITLEKTKQFYADKIKEYNDIIDLKHIKKKRNQSQIVEKQNNQTFIRFAGDEGKITNFHISINSKNLIPLLNEINRRSSNQKSPQLSPACFRRSYRNNQNNSNNYTNIKYTLQTIKPKQLQNITSRLEQKFNNYDNLNQSQISPKNQINIIQEPTLDFIKKRNALSVDLKFKRRNSENKKSPNSFIKQQKQDIPKIDLSQMIQDSFRQNQSTCCQQEDYEVSQQDFKFNENNNLELTQIQQPQVLSKIGSQKTINLDQIQKDQLPDIYKDIKINENVDMEQRKKVLKRRREIIDDILHKQQPKFLHICGSKFAVVNNEQNWNNYKNLRIRILQRELDKEINKMKNVKEQLKDFDNLQILSGPPINTNYNTNNLQSDYQDVKITKIMKQLTALKKIN</sequence>
<dbReference type="EMBL" id="CAJJDN010000014">
    <property type="protein sequence ID" value="CAD8060482.1"/>
    <property type="molecule type" value="Genomic_DNA"/>
</dbReference>
<proteinExistence type="predicted"/>
<dbReference type="Proteomes" id="UP000692954">
    <property type="component" value="Unassembled WGS sequence"/>
</dbReference>
<evidence type="ECO:0000313" key="3">
    <source>
        <dbReference type="Proteomes" id="UP000692954"/>
    </source>
</evidence>
<keyword evidence="3" id="KW-1185">Reference proteome</keyword>
<gene>
    <name evidence="2" type="ORF">PSON_ATCC_30995.1.T0140306</name>
</gene>
<name>A0A8S1L4I3_9CILI</name>
<keyword evidence="1" id="KW-0175">Coiled coil</keyword>
<feature type="coiled-coil region" evidence="1">
    <location>
        <begin position="393"/>
        <end position="420"/>
    </location>
</feature>
<evidence type="ECO:0000256" key="1">
    <source>
        <dbReference type="SAM" id="Coils"/>
    </source>
</evidence>
<evidence type="ECO:0000313" key="2">
    <source>
        <dbReference type="EMBL" id="CAD8060482.1"/>
    </source>
</evidence>
<dbReference type="AlphaFoldDB" id="A0A8S1L4I3"/>
<accession>A0A8S1L4I3</accession>